<dbReference type="AlphaFoldDB" id="A0A8J5RRU8"/>
<gene>
    <name evidence="2" type="ORF">GUJ93_ZPchr0001g31629</name>
</gene>
<comment type="caution">
    <text evidence="2">The sequence shown here is derived from an EMBL/GenBank/DDBJ whole genome shotgun (WGS) entry which is preliminary data.</text>
</comment>
<evidence type="ECO:0000256" key="1">
    <source>
        <dbReference type="SAM" id="Phobius"/>
    </source>
</evidence>
<name>A0A8J5RRU8_ZIZPA</name>
<evidence type="ECO:0000313" key="3">
    <source>
        <dbReference type="Proteomes" id="UP000729402"/>
    </source>
</evidence>
<reference evidence="2" key="2">
    <citation type="submission" date="2021-02" db="EMBL/GenBank/DDBJ databases">
        <authorList>
            <person name="Kimball J.A."/>
            <person name="Haas M.W."/>
            <person name="Macchietto M."/>
            <person name="Kono T."/>
            <person name="Duquette J."/>
            <person name="Shao M."/>
        </authorList>
    </citation>
    <scope>NUCLEOTIDE SEQUENCE</scope>
    <source>
        <tissue evidence="2">Fresh leaf tissue</tissue>
    </source>
</reference>
<feature type="transmembrane region" description="Helical" evidence="1">
    <location>
        <begin position="12"/>
        <end position="34"/>
    </location>
</feature>
<dbReference type="Proteomes" id="UP000729402">
    <property type="component" value="Unassembled WGS sequence"/>
</dbReference>
<reference evidence="2" key="1">
    <citation type="journal article" date="2021" name="bioRxiv">
        <title>Whole Genome Assembly and Annotation of Northern Wild Rice, Zizania palustris L., Supports a Whole Genome Duplication in the Zizania Genus.</title>
        <authorList>
            <person name="Haas M."/>
            <person name="Kono T."/>
            <person name="Macchietto M."/>
            <person name="Millas R."/>
            <person name="McGilp L."/>
            <person name="Shao M."/>
            <person name="Duquette J."/>
            <person name="Hirsch C.N."/>
            <person name="Kimball J."/>
        </authorList>
    </citation>
    <scope>NUCLEOTIDE SEQUENCE</scope>
    <source>
        <tissue evidence="2">Fresh leaf tissue</tissue>
    </source>
</reference>
<evidence type="ECO:0000313" key="2">
    <source>
        <dbReference type="EMBL" id="KAG8052079.1"/>
    </source>
</evidence>
<proteinExistence type="predicted"/>
<keyword evidence="1" id="KW-0472">Membrane</keyword>
<keyword evidence="1" id="KW-1133">Transmembrane helix</keyword>
<protein>
    <submittedName>
        <fullName evidence="2">Uncharacterized protein</fullName>
    </submittedName>
</protein>
<keyword evidence="3" id="KW-1185">Reference proteome</keyword>
<sequence>MEGFCFARCHFTWLVAAMQLVMGVLIVCISMANLHRFYTSDAFLPDGLDDTARCGAKFHIVADATSRYAGFDIHALAD</sequence>
<keyword evidence="1" id="KW-0812">Transmembrane</keyword>
<organism evidence="2 3">
    <name type="scientific">Zizania palustris</name>
    <name type="common">Northern wild rice</name>
    <dbReference type="NCBI Taxonomy" id="103762"/>
    <lineage>
        <taxon>Eukaryota</taxon>
        <taxon>Viridiplantae</taxon>
        <taxon>Streptophyta</taxon>
        <taxon>Embryophyta</taxon>
        <taxon>Tracheophyta</taxon>
        <taxon>Spermatophyta</taxon>
        <taxon>Magnoliopsida</taxon>
        <taxon>Liliopsida</taxon>
        <taxon>Poales</taxon>
        <taxon>Poaceae</taxon>
        <taxon>BOP clade</taxon>
        <taxon>Oryzoideae</taxon>
        <taxon>Oryzeae</taxon>
        <taxon>Zizaniinae</taxon>
        <taxon>Zizania</taxon>
    </lineage>
</organism>
<dbReference type="EMBL" id="JAAALK010000288">
    <property type="protein sequence ID" value="KAG8052079.1"/>
    <property type="molecule type" value="Genomic_DNA"/>
</dbReference>
<accession>A0A8J5RRU8</accession>